<feature type="domain" description="Zn(2)-C6 fungal-type" evidence="3">
    <location>
        <begin position="410"/>
        <end position="434"/>
    </location>
</feature>
<dbReference type="GO" id="GO:0000981">
    <property type="term" value="F:DNA-binding transcription factor activity, RNA polymerase II-specific"/>
    <property type="evidence" value="ECO:0007669"/>
    <property type="project" value="InterPro"/>
</dbReference>
<dbReference type="InterPro" id="IPR001138">
    <property type="entry name" value="Zn2Cys6_DnaBD"/>
</dbReference>
<dbReference type="PANTHER" id="PTHR35392">
    <property type="entry name" value="ZN(II)2CYS6 TRANSCRIPTION FACTOR (EUROFUNG)-RELATED-RELATED"/>
    <property type="match status" value="1"/>
</dbReference>
<protein>
    <recommendedName>
        <fullName evidence="3">Zn(2)-C6 fungal-type domain-containing protein</fullName>
    </recommendedName>
</protein>
<dbReference type="AlphaFoldDB" id="A0A2J6PR36"/>
<dbReference type="GO" id="GO:0008270">
    <property type="term" value="F:zinc ion binding"/>
    <property type="evidence" value="ECO:0007669"/>
    <property type="project" value="InterPro"/>
</dbReference>
<proteinExistence type="predicted"/>
<dbReference type="InterPro" id="IPR052973">
    <property type="entry name" value="Fungal_sec-metab_reg_TF"/>
</dbReference>
<evidence type="ECO:0000313" key="4">
    <source>
        <dbReference type="EMBL" id="PMD16487.1"/>
    </source>
</evidence>
<reference evidence="4 5" key="1">
    <citation type="submission" date="2016-05" db="EMBL/GenBank/DDBJ databases">
        <title>A degradative enzymes factory behind the ericoid mycorrhizal symbiosis.</title>
        <authorList>
            <consortium name="DOE Joint Genome Institute"/>
            <person name="Martino E."/>
            <person name="Morin E."/>
            <person name="Grelet G."/>
            <person name="Kuo A."/>
            <person name="Kohler A."/>
            <person name="Daghino S."/>
            <person name="Barry K."/>
            <person name="Choi C."/>
            <person name="Cichocki N."/>
            <person name="Clum A."/>
            <person name="Copeland A."/>
            <person name="Hainaut M."/>
            <person name="Haridas S."/>
            <person name="Labutti K."/>
            <person name="Lindquist E."/>
            <person name="Lipzen A."/>
            <person name="Khouja H.-R."/>
            <person name="Murat C."/>
            <person name="Ohm R."/>
            <person name="Olson A."/>
            <person name="Spatafora J."/>
            <person name="Veneault-Fourrey C."/>
            <person name="Henrissat B."/>
            <person name="Grigoriev I."/>
            <person name="Martin F."/>
            <person name="Perotto S."/>
        </authorList>
    </citation>
    <scope>NUCLEOTIDE SEQUENCE [LARGE SCALE GENOMIC DNA]</scope>
    <source>
        <strain evidence="4 5">UAMH 7357</strain>
    </source>
</reference>
<evidence type="ECO:0000256" key="1">
    <source>
        <dbReference type="ARBA" id="ARBA00023242"/>
    </source>
</evidence>
<keyword evidence="1" id="KW-0539">Nucleus</keyword>
<evidence type="ECO:0000256" key="2">
    <source>
        <dbReference type="SAM" id="MobiDB-lite"/>
    </source>
</evidence>
<name>A0A2J6PR36_9HELO</name>
<feature type="region of interest" description="Disordered" evidence="2">
    <location>
        <begin position="367"/>
        <end position="394"/>
    </location>
</feature>
<sequence length="920" mass="103886">MAHNTIDPRLLTQNVHPQESVDGCLMSIHDHAEKVDRLEPIYTMGEGDPTQYLNAHTFHNTEPHFFHRDTSFQTTSAYPFDSQSDCIPLPCLPLLDGTSSISGPDQATIQPVGPQNYPSEIHYGHFHESSPQLVSQPSFEGSIELTGEQSHNLQTQPCTISTNPPALHDSQQGLETQPTAYAFSDLLAKDVDIFFQGLLAGLSEDQLTSFQVLDSMEVDRNSRREIGPSVFHEVDILQSSTWTSGSTIPSLLSLHRPSEIVASVPNSTHISTANIDGQSNWGPTSSSPKYTLSGTGSAPAAVPFPAQSIWDPFLSPENLDMPEEAQILNDMSYLEDMAQYQQKAQGPIHTPSNTPKHFQELVQTPKTDVAPKPFDPSRPISLPLARKGGRKGPLSVEELQKRREPRKQGVCIRCRRLKQKCYGGFPCEACRENPKATLWIYPCVKAQFLDIIECGSYFQDISSFQEALGDKMNPSLLERKGRVMEIMEERNCLNFITAGTSPLARLRGVLSWRAVATTFVEIWNWCEAENSTWTAQHLAEAPARLMSKLAFPPLLFRIPGSSEDRKTWMFRQILICSLPCTAEPLKHEDFACLNKEGLVDVYKNIQETFVWFTKRYSEIALFRYLQTTADRLSWMSGNEQKHAADEFLYFLECGLEFGMPDIGIDLGPIAGVNGSTQQVLEPCLDRKRRLREALFVYFRIALGKLPALSGFWEERKKVRGGITFPESLNSPGASLQVLDTQRIAQFQKALTNYDSWIQRRGKVLMEIRELPVDVKEQLAKRMDSMDTQQRSALFDRIAQIMSGDLRPEVEEIVEILRTKYEPRSEAAKQLTSVLHKMPEVSGLLQEFVEGWKAISGDIIQQFEKVLVEERHIRDDNAKDDEIQRRITKVERFMACADEIFEMIDEFGTRLLSCQRKDDGT</sequence>
<dbReference type="Proteomes" id="UP000235672">
    <property type="component" value="Unassembled WGS sequence"/>
</dbReference>
<evidence type="ECO:0000313" key="5">
    <source>
        <dbReference type="Proteomes" id="UP000235672"/>
    </source>
</evidence>
<organism evidence="4 5">
    <name type="scientific">Hyaloscypha hepaticicola</name>
    <dbReference type="NCBI Taxonomy" id="2082293"/>
    <lineage>
        <taxon>Eukaryota</taxon>
        <taxon>Fungi</taxon>
        <taxon>Dikarya</taxon>
        <taxon>Ascomycota</taxon>
        <taxon>Pezizomycotina</taxon>
        <taxon>Leotiomycetes</taxon>
        <taxon>Helotiales</taxon>
        <taxon>Hyaloscyphaceae</taxon>
        <taxon>Hyaloscypha</taxon>
    </lineage>
</organism>
<keyword evidence="5" id="KW-1185">Reference proteome</keyword>
<dbReference type="OrthoDB" id="5087462at2759"/>
<accession>A0A2J6PR36</accession>
<dbReference type="CDD" id="cd00067">
    <property type="entry name" value="GAL4"/>
    <property type="match status" value="1"/>
</dbReference>
<dbReference type="Pfam" id="PF00172">
    <property type="entry name" value="Zn_clus"/>
    <property type="match status" value="1"/>
</dbReference>
<evidence type="ECO:0000259" key="3">
    <source>
        <dbReference type="Pfam" id="PF00172"/>
    </source>
</evidence>
<dbReference type="EMBL" id="KZ613505">
    <property type="protein sequence ID" value="PMD16487.1"/>
    <property type="molecule type" value="Genomic_DNA"/>
</dbReference>
<gene>
    <name evidence="4" type="ORF">NA56DRAFT_753052</name>
</gene>